<dbReference type="OrthoDB" id="6196780at2"/>
<gene>
    <name evidence="2" type="ORF">ABT57_07475</name>
</gene>
<dbReference type="AlphaFoldDB" id="A0A0J1HFI7"/>
<protein>
    <submittedName>
        <fullName evidence="2">Endoribonuclease L-PSP</fullName>
    </submittedName>
</protein>
<dbReference type="GO" id="GO:0005829">
    <property type="term" value="C:cytosol"/>
    <property type="evidence" value="ECO:0007669"/>
    <property type="project" value="TreeGrafter"/>
</dbReference>
<comment type="similarity">
    <text evidence="1">Belongs to the RutC family.</text>
</comment>
<dbReference type="Gene3D" id="3.30.1330.40">
    <property type="entry name" value="RutC-like"/>
    <property type="match status" value="1"/>
</dbReference>
<dbReference type="STRING" id="320778.ABT57_07475"/>
<dbReference type="PANTHER" id="PTHR11803">
    <property type="entry name" value="2-IMINOBUTANOATE/2-IMINOPROPANOATE DEAMINASE RIDA"/>
    <property type="match status" value="1"/>
</dbReference>
<reference evidence="2 3" key="1">
    <citation type="submission" date="2015-05" db="EMBL/GenBank/DDBJ databases">
        <title>Photobacterium galathea sp. nov.</title>
        <authorList>
            <person name="Machado H."/>
            <person name="Gram L."/>
        </authorList>
    </citation>
    <scope>NUCLEOTIDE SEQUENCE [LARGE SCALE GENOMIC DNA]</scope>
    <source>
        <strain evidence="2 3">DSM 22954</strain>
    </source>
</reference>
<evidence type="ECO:0000256" key="1">
    <source>
        <dbReference type="ARBA" id="ARBA00010552"/>
    </source>
</evidence>
<dbReference type="InterPro" id="IPR035959">
    <property type="entry name" value="RutC-like_sf"/>
</dbReference>
<evidence type="ECO:0000313" key="3">
    <source>
        <dbReference type="Proteomes" id="UP000035909"/>
    </source>
</evidence>
<sequence>MPERVNYEYLPTIAGPYVHAVKHKDTLYVSGLTAFGTSAQSDPLIAQSEVILAQLAQILKTEKRCKEDLVKLTIFVKDISQLSLIREQLFGFYESFLPACSLVEVSNLIHPDLLIEIEAVVALS</sequence>
<dbReference type="PATRIC" id="fig|320778.3.peg.1617"/>
<dbReference type="CDD" id="cd00448">
    <property type="entry name" value="YjgF_YER057c_UK114_family"/>
    <property type="match status" value="1"/>
</dbReference>
<evidence type="ECO:0000313" key="2">
    <source>
        <dbReference type="EMBL" id="KLV10383.1"/>
    </source>
</evidence>
<dbReference type="Proteomes" id="UP000035909">
    <property type="component" value="Unassembled WGS sequence"/>
</dbReference>
<dbReference type="Pfam" id="PF01042">
    <property type="entry name" value="Ribonuc_L-PSP"/>
    <property type="match status" value="1"/>
</dbReference>
<dbReference type="InterPro" id="IPR006175">
    <property type="entry name" value="YjgF/YER057c/UK114"/>
</dbReference>
<comment type="caution">
    <text evidence="2">The sequence shown here is derived from an EMBL/GenBank/DDBJ whole genome shotgun (WGS) entry which is preliminary data.</text>
</comment>
<accession>A0A0J1HFI7</accession>
<dbReference type="EMBL" id="LDOU01000006">
    <property type="protein sequence ID" value="KLV10383.1"/>
    <property type="molecule type" value="Genomic_DNA"/>
</dbReference>
<dbReference type="RefSeq" id="WP_047884548.1">
    <property type="nucleotide sequence ID" value="NZ_CP071326.1"/>
</dbReference>
<name>A0A0J1HFI7_9GAMM</name>
<keyword evidence="3" id="KW-1185">Reference proteome</keyword>
<proteinExistence type="inferred from homology"/>
<dbReference type="PANTHER" id="PTHR11803:SF58">
    <property type="entry name" value="PROTEIN HMF1-RELATED"/>
    <property type="match status" value="1"/>
</dbReference>
<organism evidence="2 3">
    <name type="scientific">Photobacterium ganghwense</name>
    <dbReference type="NCBI Taxonomy" id="320778"/>
    <lineage>
        <taxon>Bacteria</taxon>
        <taxon>Pseudomonadati</taxon>
        <taxon>Pseudomonadota</taxon>
        <taxon>Gammaproteobacteria</taxon>
        <taxon>Vibrionales</taxon>
        <taxon>Vibrionaceae</taxon>
        <taxon>Photobacterium</taxon>
    </lineage>
</organism>
<dbReference type="GO" id="GO:0019239">
    <property type="term" value="F:deaminase activity"/>
    <property type="evidence" value="ECO:0007669"/>
    <property type="project" value="TreeGrafter"/>
</dbReference>
<dbReference type="SUPFAM" id="SSF55298">
    <property type="entry name" value="YjgF-like"/>
    <property type="match status" value="1"/>
</dbReference>